<dbReference type="AlphaFoldDB" id="A0A955L0F0"/>
<reference evidence="1" key="1">
    <citation type="submission" date="2020-04" db="EMBL/GenBank/DDBJ databases">
        <authorList>
            <person name="Zhang T."/>
        </authorList>
    </citation>
    <scope>NUCLEOTIDE SEQUENCE</scope>
    <source>
        <strain evidence="1">HKST-UBA12</strain>
    </source>
</reference>
<evidence type="ECO:0000313" key="2">
    <source>
        <dbReference type="Proteomes" id="UP000760819"/>
    </source>
</evidence>
<evidence type="ECO:0000313" key="1">
    <source>
        <dbReference type="EMBL" id="MCA9379351.1"/>
    </source>
</evidence>
<accession>A0A955L0F0</accession>
<reference evidence="1" key="2">
    <citation type="journal article" date="2021" name="Microbiome">
        <title>Successional dynamics and alternative stable states in a saline activated sludge microbial community over 9 years.</title>
        <authorList>
            <person name="Wang Y."/>
            <person name="Ye J."/>
            <person name="Ju F."/>
            <person name="Liu L."/>
            <person name="Boyd J.A."/>
            <person name="Deng Y."/>
            <person name="Parks D.H."/>
            <person name="Jiang X."/>
            <person name="Yin X."/>
            <person name="Woodcroft B.J."/>
            <person name="Tyson G.W."/>
            <person name="Hugenholtz P."/>
            <person name="Polz M.F."/>
            <person name="Zhang T."/>
        </authorList>
    </citation>
    <scope>NUCLEOTIDE SEQUENCE</scope>
    <source>
        <strain evidence="1">HKST-UBA12</strain>
    </source>
</reference>
<dbReference type="Proteomes" id="UP000760819">
    <property type="component" value="Unassembled WGS sequence"/>
</dbReference>
<name>A0A955L0F0_9BACT</name>
<sequence length="190" mass="21618">MQQAMGFDPERFPDDHPHYNEIVDITILSNLVFQTKKQLRSKYGGDNEISTGGRYIAGNYFNFPNVLQNLIEIFNVTPSIHLANALFDLFIYFLQLEVVDRSMGEYDHDVIIAIDHIINFIDATKKQPLLVLLPQINTVNLYIQEVRRLAKVYPLPDKDTITDYGNSEYAACVSRVAGDIHGTLLLLDKG</sequence>
<protein>
    <submittedName>
        <fullName evidence="1">Uncharacterized protein</fullName>
    </submittedName>
</protein>
<organism evidence="1 2">
    <name type="scientific">Candidatus Dojkabacteria bacterium</name>
    <dbReference type="NCBI Taxonomy" id="2099670"/>
    <lineage>
        <taxon>Bacteria</taxon>
        <taxon>Candidatus Dojkabacteria</taxon>
    </lineage>
</organism>
<feature type="non-terminal residue" evidence="1">
    <location>
        <position position="190"/>
    </location>
</feature>
<gene>
    <name evidence="1" type="ORF">KC640_02895</name>
</gene>
<dbReference type="EMBL" id="JAGQLI010000151">
    <property type="protein sequence ID" value="MCA9379351.1"/>
    <property type="molecule type" value="Genomic_DNA"/>
</dbReference>
<proteinExistence type="predicted"/>
<comment type="caution">
    <text evidence="1">The sequence shown here is derived from an EMBL/GenBank/DDBJ whole genome shotgun (WGS) entry which is preliminary data.</text>
</comment>